<dbReference type="GO" id="GO:0008168">
    <property type="term" value="F:methyltransferase activity"/>
    <property type="evidence" value="ECO:0007669"/>
    <property type="project" value="UniProtKB-KW"/>
</dbReference>
<feature type="non-terminal residue" evidence="1">
    <location>
        <position position="1"/>
    </location>
</feature>
<dbReference type="GO" id="GO:0032259">
    <property type="term" value="P:methylation"/>
    <property type="evidence" value="ECO:0007669"/>
    <property type="project" value="UniProtKB-KW"/>
</dbReference>
<evidence type="ECO:0000313" key="1">
    <source>
        <dbReference type="EMBL" id="SDD95070.1"/>
    </source>
</evidence>
<gene>
    <name evidence="1" type="ORF">SAMN05421630_1151</name>
</gene>
<dbReference type="SUPFAM" id="SSF53335">
    <property type="entry name" value="S-adenosyl-L-methionine-dependent methyltransferases"/>
    <property type="match status" value="1"/>
</dbReference>
<dbReference type="EMBL" id="FMZE01000015">
    <property type="protein sequence ID" value="SDD95070.1"/>
    <property type="molecule type" value="Genomic_DNA"/>
</dbReference>
<organism evidence="1 2">
    <name type="scientific">Prauserella marina</name>
    <dbReference type="NCBI Taxonomy" id="530584"/>
    <lineage>
        <taxon>Bacteria</taxon>
        <taxon>Bacillati</taxon>
        <taxon>Actinomycetota</taxon>
        <taxon>Actinomycetes</taxon>
        <taxon>Pseudonocardiales</taxon>
        <taxon>Pseudonocardiaceae</taxon>
        <taxon>Prauserella</taxon>
    </lineage>
</organism>
<keyword evidence="2" id="KW-1185">Reference proteome</keyword>
<dbReference type="InterPro" id="IPR006764">
    <property type="entry name" value="SAM_dep_MeTrfase_SAV2177_type"/>
</dbReference>
<dbReference type="Proteomes" id="UP000199494">
    <property type="component" value="Unassembled WGS sequence"/>
</dbReference>
<reference evidence="1 2" key="1">
    <citation type="submission" date="2016-10" db="EMBL/GenBank/DDBJ databases">
        <authorList>
            <person name="de Groot N.N."/>
        </authorList>
    </citation>
    <scope>NUCLEOTIDE SEQUENCE [LARGE SCALE GENOMIC DNA]</scope>
    <source>
        <strain evidence="1 2">CGMCC 4.5506</strain>
    </source>
</reference>
<protein>
    <submittedName>
        <fullName evidence="1">S-adenosyl methyltransferase</fullName>
    </submittedName>
</protein>
<dbReference type="InterPro" id="IPR029063">
    <property type="entry name" value="SAM-dependent_MTases_sf"/>
</dbReference>
<sequence length="201" mass="21801">GSGLPTAENTHQIAQRFDRSASVVYVDNDPVVLAHGRALLATNDATHILDANIFEPDQVLNHDLVTTHLDFDEPIAVLLLSVMHHHLDTAECARIVRRYADALPADSYLALSHLIDPETPGLTPVAKGLEQVALNSKMGSGTFRTRAEIETLTALDGYDMLPPGPGEAPAVVACDRWWPDGPVEPLTPTQECFAGVVLRKR</sequence>
<dbReference type="RefSeq" id="WP_143021468.1">
    <property type="nucleotide sequence ID" value="NZ_FMZE01000015.1"/>
</dbReference>
<dbReference type="STRING" id="530584.SAMN05421630_1151"/>
<dbReference type="Gene3D" id="3.40.50.150">
    <property type="entry name" value="Vaccinia Virus protein VP39"/>
    <property type="match status" value="1"/>
</dbReference>
<keyword evidence="1" id="KW-0808">Transferase</keyword>
<name>A0A1G6YXJ7_9PSEU</name>
<dbReference type="Pfam" id="PF04672">
    <property type="entry name" value="Methyltransf_19"/>
    <property type="match status" value="1"/>
</dbReference>
<evidence type="ECO:0000313" key="2">
    <source>
        <dbReference type="Proteomes" id="UP000199494"/>
    </source>
</evidence>
<keyword evidence="1" id="KW-0489">Methyltransferase</keyword>
<proteinExistence type="predicted"/>
<accession>A0A1G6YXJ7</accession>
<dbReference type="AlphaFoldDB" id="A0A1G6YXJ7"/>